<sequence>MRIASDQLSVEVSEQGAELRSVQTADGADWLWDGDPQWWRGRAPLLFPVVGKSPEDTVRIDGQSYPMGGHGFARSNTFEIAEQSEGRVVLRLRESEATREHYPFAFTLTVSYEVDGNRLANRVTVTNSDDRPLPFCFGFHPAFVWPLPGCEGEAHKLWLDHPGEPEIRMLREDGLIKTEFFPSPFNQGVLELEPSLFDADALILDHDAGSSVRFGVPGRPGLEVAYENCPNLGIWTKPGGAPFLCIEPWHGFSPFVGGSDEMEKRPGVIVLPPGEEATFSLTAAFGAPIPA</sequence>
<dbReference type="OrthoDB" id="9795355at2"/>
<accession>A0A1H9D856</accession>
<organism evidence="1 2">
    <name type="scientific">Faunimonas pinastri</name>
    <dbReference type="NCBI Taxonomy" id="1855383"/>
    <lineage>
        <taxon>Bacteria</taxon>
        <taxon>Pseudomonadati</taxon>
        <taxon>Pseudomonadota</taxon>
        <taxon>Alphaproteobacteria</taxon>
        <taxon>Hyphomicrobiales</taxon>
        <taxon>Afifellaceae</taxon>
        <taxon>Faunimonas</taxon>
    </lineage>
</organism>
<dbReference type="InterPro" id="IPR037481">
    <property type="entry name" value="LacX"/>
</dbReference>
<dbReference type="InterPro" id="IPR014718">
    <property type="entry name" value="GH-type_carb-bd"/>
</dbReference>
<keyword evidence="2" id="KW-1185">Reference proteome</keyword>
<gene>
    <name evidence="1" type="ORF">SAMN05216548_102377</name>
</gene>
<dbReference type="GO" id="GO:0005975">
    <property type="term" value="P:carbohydrate metabolic process"/>
    <property type="evidence" value="ECO:0007669"/>
    <property type="project" value="InterPro"/>
</dbReference>
<protein>
    <submittedName>
        <fullName evidence="1">Galactose mutarotase</fullName>
    </submittedName>
</protein>
<name>A0A1H9D856_9HYPH</name>
<evidence type="ECO:0000313" key="2">
    <source>
        <dbReference type="Proteomes" id="UP000199647"/>
    </source>
</evidence>
<dbReference type="AlphaFoldDB" id="A0A1H9D856"/>
<reference evidence="1 2" key="1">
    <citation type="submission" date="2016-10" db="EMBL/GenBank/DDBJ databases">
        <authorList>
            <person name="de Groot N.N."/>
        </authorList>
    </citation>
    <scope>NUCLEOTIDE SEQUENCE [LARGE SCALE GENOMIC DNA]</scope>
    <source>
        <strain evidence="1 2">A52C2</strain>
    </source>
</reference>
<dbReference type="RefSeq" id="WP_092495530.1">
    <property type="nucleotide sequence ID" value="NZ_FOFG01000002.1"/>
</dbReference>
<dbReference type="Proteomes" id="UP000199647">
    <property type="component" value="Unassembled WGS sequence"/>
</dbReference>
<dbReference type="Pfam" id="PF01263">
    <property type="entry name" value="Aldose_epim"/>
    <property type="match status" value="1"/>
</dbReference>
<dbReference type="SUPFAM" id="SSF74650">
    <property type="entry name" value="Galactose mutarotase-like"/>
    <property type="match status" value="1"/>
</dbReference>
<dbReference type="CDD" id="cd09024">
    <property type="entry name" value="Aldose_epim_lacX"/>
    <property type="match status" value="1"/>
</dbReference>
<dbReference type="STRING" id="1855383.SAMN05216548_102377"/>
<dbReference type="GO" id="GO:0016853">
    <property type="term" value="F:isomerase activity"/>
    <property type="evidence" value="ECO:0007669"/>
    <property type="project" value="InterPro"/>
</dbReference>
<dbReference type="GO" id="GO:0030246">
    <property type="term" value="F:carbohydrate binding"/>
    <property type="evidence" value="ECO:0007669"/>
    <property type="project" value="InterPro"/>
</dbReference>
<dbReference type="InterPro" id="IPR011013">
    <property type="entry name" value="Gal_mutarotase_sf_dom"/>
</dbReference>
<proteinExistence type="predicted"/>
<evidence type="ECO:0000313" key="1">
    <source>
        <dbReference type="EMBL" id="SEQ09541.1"/>
    </source>
</evidence>
<dbReference type="EMBL" id="FOFG01000002">
    <property type="protein sequence ID" value="SEQ09541.1"/>
    <property type="molecule type" value="Genomic_DNA"/>
</dbReference>
<dbReference type="Gene3D" id="2.70.98.10">
    <property type="match status" value="1"/>
</dbReference>
<dbReference type="PANTHER" id="PTHR11122">
    <property type="entry name" value="APOSPORY-ASSOCIATED PROTEIN C-RELATED"/>
    <property type="match status" value="1"/>
</dbReference>
<dbReference type="PANTHER" id="PTHR11122:SF13">
    <property type="entry name" value="GLUCOSE-6-PHOSPHATE 1-EPIMERASE"/>
    <property type="match status" value="1"/>
</dbReference>
<dbReference type="InterPro" id="IPR008183">
    <property type="entry name" value="Aldose_1/G6P_1-epimerase"/>
</dbReference>